<comment type="caution">
    <text evidence="1">The sequence shown here is derived from an EMBL/GenBank/DDBJ whole genome shotgun (WGS) entry which is preliminary data.</text>
</comment>
<gene>
    <name evidence="1" type="ORF">M6B38_270915</name>
</gene>
<reference evidence="1" key="2">
    <citation type="submission" date="2023-04" db="EMBL/GenBank/DDBJ databases">
        <authorList>
            <person name="Bruccoleri R.E."/>
            <person name="Oakeley E.J."/>
            <person name="Faust A.-M."/>
            <person name="Dessus-Babus S."/>
            <person name="Altorfer M."/>
            <person name="Burckhardt D."/>
            <person name="Oertli M."/>
            <person name="Naumann U."/>
            <person name="Petersen F."/>
            <person name="Wong J."/>
        </authorList>
    </citation>
    <scope>NUCLEOTIDE SEQUENCE</scope>
    <source>
        <strain evidence="1">GSM-AAB239-AS_SAM_17_03QT</strain>
        <tissue evidence="1">Leaf</tissue>
    </source>
</reference>
<evidence type="ECO:0000313" key="2">
    <source>
        <dbReference type="Proteomes" id="UP001140949"/>
    </source>
</evidence>
<reference evidence="1" key="1">
    <citation type="journal article" date="2023" name="GigaByte">
        <title>Genome assembly of the bearded iris, Iris pallida Lam.</title>
        <authorList>
            <person name="Bruccoleri R.E."/>
            <person name="Oakeley E.J."/>
            <person name="Faust A.M.E."/>
            <person name="Altorfer M."/>
            <person name="Dessus-Babus S."/>
            <person name="Burckhardt D."/>
            <person name="Oertli M."/>
            <person name="Naumann U."/>
            <person name="Petersen F."/>
            <person name="Wong J."/>
        </authorList>
    </citation>
    <scope>NUCLEOTIDE SEQUENCE</scope>
    <source>
        <strain evidence="1">GSM-AAB239-AS_SAM_17_03QT</strain>
    </source>
</reference>
<evidence type="ECO:0000313" key="1">
    <source>
        <dbReference type="EMBL" id="KAJ6849137.1"/>
    </source>
</evidence>
<dbReference type="EMBL" id="JANAVB010003800">
    <property type="protein sequence ID" value="KAJ6849137.1"/>
    <property type="molecule type" value="Genomic_DNA"/>
</dbReference>
<dbReference type="AlphaFoldDB" id="A0AAX6I8B9"/>
<name>A0AAX6I8B9_IRIPA</name>
<organism evidence="1 2">
    <name type="scientific">Iris pallida</name>
    <name type="common">Sweet iris</name>
    <dbReference type="NCBI Taxonomy" id="29817"/>
    <lineage>
        <taxon>Eukaryota</taxon>
        <taxon>Viridiplantae</taxon>
        <taxon>Streptophyta</taxon>
        <taxon>Embryophyta</taxon>
        <taxon>Tracheophyta</taxon>
        <taxon>Spermatophyta</taxon>
        <taxon>Magnoliopsida</taxon>
        <taxon>Liliopsida</taxon>
        <taxon>Asparagales</taxon>
        <taxon>Iridaceae</taxon>
        <taxon>Iridoideae</taxon>
        <taxon>Irideae</taxon>
        <taxon>Iris</taxon>
    </lineage>
</organism>
<dbReference type="Proteomes" id="UP001140949">
    <property type="component" value="Unassembled WGS sequence"/>
</dbReference>
<keyword evidence="2" id="KW-1185">Reference proteome</keyword>
<accession>A0AAX6I8B9</accession>
<proteinExistence type="predicted"/>
<sequence>MKRHNYIKLFLTDPYHFLNQKERLFPSHPASAILLPNLHSISHIHSGTAPIILHSTIILQRNTPRTASIILHSPKTKPYLTSSPTAKHPQSLSQIPNPYFFLSTTNKT</sequence>
<protein>
    <submittedName>
        <fullName evidence="1">Uncharacterized protein</fullName>
    </submittedName>
</protein>